<protein>
    <submittedName>
        <fullName evidence="6">Crp/Fnr family transcriptional regulator</fullName>
    </submittedName>
</protein>
<gene>
    <name evidence="6" type="ORF">H8692_07225</name>
</gene>
<evidence type="ECO:0000313" key="6">
    <source>
        <dbReference type="EMBL" id="MBC8568543.1"/>
    </source>
</evidence>
<dbReference type="Pfam" id="PF13545">
    <property type="entry name" value="HTH_Crp_2"/>
    <property type="match status" value="1"/>
</dbReference>
<dbReference type="Proteomes" id="UP000610862">
    <property type="component" value="Unassembled WGS sequence"/>
</dbReference>
<comment type="caution">
    <text evidence="6">The sequence shown here is derived from an EMBL/GenBank/DDBJ whole genome shotgun (WGS) entry which is preliminary data.</text>
</comment>
<name>A0A926E7D0_9FIRM</name>
<dbReference type="InterPro" id="IPR000595">
    <property type="entry name" value="cNMP-bd_dom"/>
</dbReference>
<dbReference type="SUPFAM" id="SSF51206">
    <property type="entry name" value="cAMP-binding domain-like"/>
    <property type="match status" value="1"/>
</dbReference>
<evidence type="ECO:0000256" key="3">
    <source>
        <dbReference type="ARBA" id="ARBA00023163"/>
    </source>
</evidence>
<dbReference type="PROSITE" id="PS51063">
    <property type="entry name" value="HTH_CRP_2"/>
    <property type="match status" value="1"/>
</dbReference>
<dbReference type="InterPro" id="IPR018490">
    <property type="entry name" value="cNMP-bd_dom_sf"/>
</dbReference>
<evidence type="ECO:0000259" key="5">
    <source>
        <dbReference type="PROSITE" id="PS51063"/>
    </source>
</evidence>
<evidence type="ECO:0000256" key="1">
    <source>
        <dbReference type="ARBA" id="ARBA00023015"/>
    </source>
</evidence>
<dbReference type="CDD" id="cd00038">
    <property type="entry name" value="CAP_ED"/>
    <property type="match status" value="1"/>
</dbReference>
<keyword evidence="3" id="KW-0804">Transcription</keyword>
<dbReference type="SUPFAM" id="SSF46785">
    <property type="entry name" value="Winged helix' DNA-binding domain"/>
    <property type="match status" value="1"/>
</dbReference>
<proteinExistence type="predicted"/>
<sequence length="217" mass="25101">MKKNKFPIFRGISESEMNEITDIGCIRRMEYDKDAVIFHTGEVVNEFGIITSGSINIENIDLWGNRNILNHIPQGQVFAETYAICKMPMMVDAVAGEDCSVLFLNMDKLLDWSNLDKSWYPKFLHNMLLMSTNKNLGLSNRIFCTSSKNIRSRVMTYLSSEAVKSGSMDIVIPFNRQQMADYLNLERSALSKELGKMRDEGILEFRKNRFRLFRLEE</sequence>
<keyword evidence="7" id="KW-1185">Reference proteome</keyword>
<evidence type="ECO:0000256" key="2">
    <source>
        <dbReference type="ARBA" id="ARBA00023125"/>
    </source>
</evidence>
<organism evidence="6 7">
    <name type="scientific">Lentihominibacter hominis</name>
    <dbReference type="NCBI Taxonomy" id="2763645"/>
    <lineage>
        <taxon>Bacteria</taxon>
        <taxon>Bacillati</taxon>
        <taxon>Bacillota</taxon>
        <taxon>Clostridia</taxon>
        <taxon>Peptostreptococcales</taxon>
        <taxon>Anaerovoracaceae</taxon>
        <taxon>Lentihominibacter</taxon>
    </lineage>
</organism>
<reference evidence="6" key="1">
    <citation type="submission" date="2020-08" db="EMBL/GenBank/DDBJ databases">
        <title>Genome public.</title>
        <authorList>
            <person name="Liu C."/>
            <person name="Sun Q."/>
        </authorList>
    </citation>
    <scope>NUCLEOTIDE SEQUENCE</scope>
    <source>
        <strain evidence="6">NSJ-24</strain>
    </source>
</reference>
<dbReference type="EMBL" id="JACRTA010000002">
    <property type="protein sequence ID" value="MBC8568543.1"/>
    <property type="molecule type" value="Genomic_DNA"/>
</dbReference>
<dbReference type="InterPro" id="IPR012318">
    <property type="entry name" value="HTH_CRP"/>
</dbReference>
<feature type="domain" description="HTH crp-type" evidence="5">
    <location>
        <begin position="148"/>
        <end position="216"/>
    </location>
</feature>
<dbReference type="Gene3D" id="2.60.120.10">
    <property type="entry name" value="Jelly Rolls"/>
    <property type="match status" value="1"/>
</dbReference>
<dbReference type="PANTHER" id="PTHR24567:SF58">
    <property type="entry name" value="CYCLIC AMP-BINDING REGULATORY PROTEIN"/>
    <property type="match status" value="1"/>
</dbReference>
<dbReference type="PROSITE" id="PS50042">
    <property type="entry name" value="CNMP_BINDING_3"/>
    <property type="match status" value="1"/>
</dbReference>
<dbReference type="GO" id="GO:0003677">
    <property type="term" value="F:DNA binding"/>
    <property type="evidence" value="ECO:0007669"/>
    <property type="project" value="UniProtKB-KW"/>
</dbReference>
<evidence type="ECO:0000313" key="7">
    <source>
        <dbReference type="Proteomes" id="UP000610862"/>
    </source>
</evidence>
<dbReference type="SMART" id="SM00419">
    <property type="entry name" value="HTH_CRP"/>
    <property type="match status" value="1"/>
</dbReference>
<accession>A0A926E7D0</accession>
<dbReference type="InterPro" id="IPR050397">
    <property type="entry name" value="Env_Response_Regulators"/>
</dbReference>
<dbReference type="GO" id="GO:0005829">
    <property type="term" value="C:cytosol"/>
    <property type="evidence" value="ECO:0007669"/>
    <property type="project" value="TreeGrafter"/>
</dbReference>
<dbReference type="PANTHER" id="PTHR24567">
    <property type="entry name" value="CRP FAMILY TRANSCRIPTIONAL REGULATORY PROTEIN"/>
    <property type="match status" value="1"/>
</dbReference>
<dbReference type="RefSeq" id="WP_187525343.1">
    <property type="nucleotide sequence ID" value="NZ_JACRTA010000002.1"/>
</dbReference>
<keyword evidence="1" id="KW-0805">Transcription regulation</keyword>
<feature type="domain" description="Cyclic nucleotide-binding" evidence="4">
    <location>
        <begin position="8"/>
        <end position="109"/>
    </location>
</feature>
<keyword evidence="2" id="KW-0238">DNA-binding</keyword>
<dbReference type="Pfam" id="PF00027">
    <property type="entry name" value="cNMP_binding"/>
    <property type="match status" value="1"/>
</dbReference>
<evidence type="ECO:0000259" key="4">
    <source>
        <dbReference type="PROSITE" id="PS50042"/>
    </source>
</evidence>
<dbReference type="GO" id="GO:0003700">
    <property type="term" value="F:DNA-binding transcription factor activity"/>
    <property type="evidence" value="ECO:0007669"/>
    <property type="project" value="TreeGrafter"/>
</dbReference>
<dbReference type="InterPro" id="IPR014710">
    <property type="entry name" value="RmlC-like_jellyroll"/>
</dbReference>
<dbReference type="AlphaFoldDB" id="A0A926E7D0"/>
<dbReference type="InterPro" id="IPR036390">
    <property type="entry name" value="WH_DNA-bd_sf"/>
</dbReference>